<accession>A0A1B3XKP4</accession>
<evidence type="ECO:0000256" key="1">
    <source>
        <dbReference type="SAM" id="Phobius"/>
    </source>
</evidence>
<feature type="transmembrane region" description="Helical" evidence="1">
    <location>
        <begin position="63"/>
        <end position="83"/>
    </location>
</feature>
<evidence type="ECO:0000313" key="3">
    <source>
        <dbReference type="Proteomes" id="UP000077926"/>
    </source>
</evidence>
<dbReference type="EMBL" id="CP017080">
    <property type="protein sequence ID" value="AOH53781.1"/>
    <property type="molecule type" value="Genomic_DNA"/>
</dbReference>
<dbReference type="KEGG" id="bmur:ABE28_005425"/>
<reference evidence="2 3" key="1">
    <citation type="submission" date="2016-08" db="EMBL/GenBank/DDBJ databases">
        <title>Complete genome sequence of Bacillus muralis G25-68, a strain with toxicity to nematodes.</title>
        <authorList>
            <person name="Zheng Z."/>
        </authorList>
    </citation>
    <scope>NUCLEOTIDE SEQUENCE [LARGE SCALE GENOMIC DNA]</scope>
    <source>
        <strain evidence="2 3">G25-68</strain>
    </source>
</reference>
<keyword evidence="3" id="KW-1185">Reference proteome</keyword>
<protein>
    <recommendedName>
        <fullName evidence="4">YxlC family protein</fullName>
    </recommendedName>
</protein>
<dbReference type="RefSeq" id="WP_064466699.1">
    <property type="nucleotide sequence ID" value="NZ_CP017080.1"/>
</dbReference>
<gene>
    <name evidence="2" type="ORF">ABE28_005425</name>
</gene>
<dbReference type="AlphaFoldDB" id="A0A1B3XKP4"/>
<keyword evidence="1" id="KW-0472">Membrane</keyword>
<dbReference type="Proteomes" id="UP000077926">
    <property type="component" value="Chromosome"/>
</dbReference>
<proteinExistence type="predicted"/>
<dbReference type="InterPro" id="IPR035238">
    <property type="entry name" value="DUF5345"/>
</dbReference>
<evidence type="ECO:0000313" key="2">
    <source>
        <dbReference type="EMBL" id="AOH53781.1"/>
    </source>
</evidence>
<sequence length="117" mass="13825">MKKDQSGYPKHSAKNDLVVVDQLNRSLENFDEAISFEIPHPSFFEEKIKIQRAETKRKRLRELLFFTVTAAVILSFLFFALYLQPEMFLVLQVLTVVFICCYTVYVKRKVKMCHEQT</sequence>
<evidence type="ECO:0008006" key="4">
    <source>
        <dbReference type="Google" id="ProtNLM"/>
    </source>
</evidence>
<feature type="transmembrane region" description="Helical" evidence="1">
    <location>
        <begin position="89"/>
        <end position="106"/>
    </location>
</feature>
<name>A0A1B3XKP4_9BACI</name>
<dbReference type="OrthoDB" id="2873962at2"/>
<organism evidence="2 3">
    <name type="scientific">Peribacillus muralis</name>
    <dbReference type="NCBI Taxonomy" id="264697"/>
    <lineage>
        <taxon>Bacteria</taxon>
        <taxon>Bacillati</taxon>
        <taxon>Bacillota</taxon>
        <taxon>Bacilli</taxon>
        <taxon>Bacillales</taxon>
        <taxon>Bacillaceae</taxon>
        <taxon>Peribacillus</taxon>
    </lineage>
</organism>
<keyword evidence="1" id="KW-0812">Transmembrane</keyword>
<keyword evidence="1" id="KW-1133">Transmembrane helix</keyword>
<dbReference type="Pfam" id="PF17280">
    <property type="entry name" value="DUF5345"/>
    <property type="match status" value="1"/>
</dbReference>
<dbReference type="STRING" id="264697.ABE28_005425"/>